<feature type="compositionally biased region" description="Pro residues" evidence="1">
    <location>
        <begin position="309"/>
        <end position="327"/>
    </location>
</feature>
<name>A0A2C9DD88_9HYPH</name>
<feature type="region of interest" description="Disordered" evidence="1">
    <location>
        <begin position="667"/>
        <end position="693"/>
    </location>
</feature>
<evidence type="ECO:0000313" key="4">
    <source>
        <dbReference type="Proteomes" id="UP000223606"/>
    </source>
</evidence>
<feature type="compositionally biased region" description="Low complexity" evidence="1">
    <location>
        <begin position="682"/>
        <end position="693"/>
    </location>
</feature>
<feature type="compositionally biased region" description="Polar residues" evidence="1">
    <location>
        <begin position="238"/>
        <end position="254"/>
    </location>
</feature>
<proteinExistence type="predicted"/>
<organism evidence="3 4">
    <name type="scientific">Hartmannibacter diazotrophicus</name>
    <dbReference type="NCBI Taxonomy" id="1482074"/>
    <lineage>
        <taxon>Bacteria</taxon>
        <taxon>Pseudomonadati</taxon>
        <taxon>Pseudomonadota</taxon>
        <taxon>Alphaproteobacteria</taxon>
        <taxon>Hyphomicrobiales</taxon>
        <taxon>Pleomorphomonadaceae</taxon>
        <taxon>Hartmannibacter</taxon>
    </lineage>
</organism>
<feature type="region of interest" description="Disordered" evidence="1">
    <location>
        <begin position="1"/>
        <end position="500"/>
    </location>
</feature>
<feature type="compositionally biased region" description="Low complexity" evidence="1">
    <location>
        <begin position="589"/>
        <end position="608"/>
    </location>
</feature>
<keyword evidence="3" id="KW-0966">Cell projection</keyword>
<keyword evidence="3" id="KW-0282">Flagellum</keyword>
<sequence>MTIAPAAPKPVAPTAPNVGSAIASGNAPAQRETGRGDFGTYLSRGRSAATNETVDRHAARREDRPDRTSQSRHRSDDRADRADVRQDRHDRTARPDRADRTDRQSRAEERASAGRSERHAVDEVRSKSADIAEAKDARPTKDAEKPQSAETNAASADHIDDTTQQATAGANAPDRSEAEALASTRRAYPCDKHRADRKTDGGDAPADVADASAADTGSETAQTDAASSDATSSEVTEPETTQSEAAGPETTQSDDALADAAETALPEATGTQTSPASDDTAATDAASTDDAEAPAAAADGEATDVALPPEQPAPAPVPEEVFPPAPLPVAADAEGPAGDTPNASASTDETAAATDEAPDNLPPTPPALPEEQSAAADDAETSAGTDDAKASDEADGATDEQDAASPNDDEPALPDDTSLDLVAAAIPPAPAPVEAAPVAADQSSGTDAGTPPLAESASQPREPASPAPLPTSPVASPEQAATADADATGDTGGTGTIADKTVAVSADGDAAIPASNEYADVPDGTENAVPTDAVDVPVEEPVQEIAADSLIDMSSVDDAETAASKPATDQAAAPGPREPRPEARPMPPHAQGASHASATAAQHANAQSPVAAVNAAGDASQTNAAPDLSKVTVIQEQAPAKTPDADAGKQVQVDDGLTATVRVRHLDAAPRQPDPAVQTAPAGTSTQSAASVSQQAATQAGAILAASAAPGAANARPTSTASTEKASAGDGDAVDADGVTTQSTPARAGAEANSRAEGVRAPVSGVSDAAVAFARRMAEAASGRRDNLSKPTGDDFASLLGRQSPSTITTTPLGTATATTTATPPSLPVQQIASQMAGAALTGQSKFDINIEGDDLGRVEVRLDIHHDGRTHAHIVVDRKETLDMMMRDQRHLEQALRDSGLEAGEDTLSFSLRDDGTGDSRHDRQEDRDNRGPRPVDMAKAAETPASAQIVAAYTAKANGRIDLRV</sequence>
<dbReference type="InterPro" id="IPR021136">
    <property type="entry name" value="Flagellar_hook_control-like_C"/>
</dbReference>
<dbReference type="CDD" id="cd17470">
    <property type="entry name" value="T3SS_Flik_C"/>
    <property type="match status" value="1"/>
</dbReference>
<dbReference type="KEGG" id="hdi:HDIA_4170"/>
<dbReference type="Gene3D" id="3.30.750.140">
    <property type="match status" value="1"/>
</dbReference>
<dbReference type="AlphaFoldDB" id="A0A2C9DD88"/>
<evidence type="ECO:0000256" key="1">
    <source>
        <dbReference type="SAM" id="MobiDB-lite"/>
    </source>
</evidence>
<keyword evidence="3" id="KW-0969">Cilium</keyword>
<feature type="region of interest" description="Disordered" evidence="1">
    <location>
        <begin position="900"/>
        <end position="945"/>
    </location>
</feature>
<feature type="compositionally biased region" description="Low complexity" evidence="1">
    <location>
        <begin position="343"/>
        <end position="355"/>
    </location>
</feature>
<feature type="region of interest" description="Disordered" evidence="1">
    <location>
        <begin position="512"/>
        <end position="652"/>
    </location>
</feature>
<dbReference type="Proteomes" id="UP000223606">
    <property type="component" value="Chromosome 1"/>
</dbReference>
<feature type="compositionally biased region" description="Low complexity" evidence="1">
    <location>
        <begin position="258"/>
        <end position="286"/>
    </location>
</feature>
<feature type="compositionally biased region" description="Low complexity" evidence="1">
    <location>
        <begin position="728"/>
        <end position="739"/>
    </location>
</feature>
<feature type="compositionally biased region" description="Acidic residues" evidence="1">
    <location>
        <begin position="393"/>
        <end position="413"/>
    </location>
</feature>
<feature type="compositionally biased region" description="Low complexity" evidence="1">
    <location>
        <begin position="480"/>
        <end position="489"/>
    </location>
</feature>
<feature type="compositionally biased region" description="Basic and acidic residues" evidence="1">
    <location>
        <begin position="913"/>
        <end position="935"/>
    </location>
</feature>
<feature type="domain" description="Flagellar hook-length control protein-like C-terminal" evidence="2">
    <location>
        <begin position="836"/>
        <end position="917"/>
    </location>
</feature>
<feature type="region of interest" description="Disordered" evidence="1">
    <location>
        <begin position="711"/>
        <end position="761"/>
    </location>
</feature>
<evidence type="ECO:0000313" key="3">
    <source>
        <dbReference type="EMBL" id="SON57711.1"/>
    </source>
</evidence>
<dbReference type="Pfam" id="PF02120">
    <property type="entry name" value="Flg_hook"/>
    <property type="match status" value="1"/>
</dbReference>
<feature type="compositionally biased region" description="Basic and acidic residues" evidence="1">
    <location>
        <begin position="53"/>
        <end position="147"/>
    </location>
</feature>
<feature type="compositionally biased region" description="Low complexity" evidence="1">
    <location>
        <begin position="293"/>
        <end position="308"/>
    </location>
</feature>
<feature type="compositionally biased region" description="Basic and acidic residues" evidence="1">
    <location>
        <begin position="188"/>
        <end position="201"/>
    </location>
</feature>
<feature type="region of interest" description="Disordered" evidence="1">
    <location>
        <begin position="798"/>
        <end position="825"/>
    </location>
</feature>
<protein>
    <submittedName>
        <fullName evidence="3">Flagellar hook-length control protein FliK</fullName>
    </submittedName>
</protein>
<feature type="compositionally biased region" description="Polar residues" evidence="1">
    <location>
        <begin position="716"/>
        <end position="725"/>
    </location>
</feature>
<dbReference type="InterPro" id="IPR038610">
    <property type="entry name" value="FliK-like_C_sf"/>
</dbReference>
<feature type="compositionally biased region" description="Low complexity" evidence="1">
    <location>
        <begin position="422"/>
        <end position="440"/>
    </location>
</feature>
<feature type="compositionally biased region" description="Low complexity" evidence="1">
    <location>
        <begin position="804"/>
        <end position="824"/>
    </location>
</feature>
<keyword evidence="4" id="KW-1185">Reference proteome</keyword>
<feature type="compositionally biased region" description="Low complexity" evidence="1">
    <location>
        <begin position="202"/>
        <end position="235"/>
    </location>
</feature>
<gene>
    <name evidence="3" type="primary">fliK</name>
    <name evidence="3" type="ORF">HDIA_4170</name>
</gene>
<evidence type="ECO:0000259" key="2">
    <source>
        <dbReference type="Pfam" id="PF02120"/>
    </source>
</evidence>
<accession>A0A2C9DD88</accession>
<dbReference type="EMBL" id="LT960614">
    <property type="protein sequence ID" value="SON57711.1"/>
    <property type="molecule type" value="Genomic_DNA"/>
</dbReference>
<reference evidence="4" key="1">
    <citation type="submission" date="2017-09" db="EMBL/GenBank/DDBJ databases">
        <title>Genome sequence of Nannocystis excedens DSM 71.</title>
        <authorList>
            <person name="Blom J."/>
        </authorList>
    </citation>
    <scope>NUCLEOTIDE SEQUENCE [LARGE SCALE GENOMIC DNA]</scope>
    <source>
        <strain evidence="4">type strain: E19</strain>
    </source>
</reference>